<organism evidence="1">
    <name type="scientific">Oryza punctata</name>
    <name type="common">Red rice</name>
    <dbReference type="NCBI Taxonomy" id="4537"/>
    <lineage>
        <taxon>Eukaryota</taxon>
        <taxon>Viridiplantae</taxon>
        <taxon>Streptophyta</taxon>
        <taxon>Embryophyta</taxon>
        <taxon>Tracheophyta</taxon>
        <taxon>Spermatophyta</taxon>
        <taxon>Magnoliopsida</taxon>
        <taxon>Liliopsida</taxon>
        <taxon>Poales</taxon>
        <taxon>Poaceae</taxon>
        <taxon>BOP clade</taxon>
        <taxon>Oryzoideae</taxon>
        <taxon>Oryzeae</taxon>
        <taxon>Oryzinae</taxon>
        <taxon>Oryza</taxon>
    </lineage>
</organism>
<reference evidence="1" key="2">
    <citation type="submission" date="2018-05" db="EMBL/GenBank/DDBJ databases">
        <title>OpunRS2 (Oryza punctata Reference Sequence Version 2).</title>
        <authorList>
            <person name="Zhang J."/>
            <person name="Kudrna D."/>
            <person name="Lee S."/>
            <person name="Talag J."/>
            <person name="Welchert J."/>
            <person name="Wing R.A."/>
        </authorList>
    </citation>
    <scope>NUCLEOTIDE SEQUENCE [LARGE SCALE GENOMIC DNA]</scope>
</reference>
<protein>
    <submittedName>
        <fullName evidence="1">Uncharacterized protein</fullName>
    </submittedName>
</protein>
<evidence type="ECO:0000313" key="2">
    <source>
        <dbReference type="Proteomes" id="UP000026962"/>
    </source>
</evidence>
<dbReference type="HOGENOM" id="CLU_1035810_0_0_1"/>
<sequence>MRWRQRHSHGCRPFLTGSTPSDSTAFARSFPLAYATVLLHCDEPSPHDTCRTLEVVSPVDEVKQVHYSRSQWLGASAEEGTRTDDFINKFKQLQRLNSLRKNKEVLKCGVATSAGEELDADGHDILVSLRADTDGRRRRGRMREGRGQGGWKVEECTTAGDNRVMAARELCTTSSSAAARSDCPEHLLIRGMISAVETAMAQWKASAVGEDGERAPRLRSSSMPLHAASPYPCSVSSVEVVGRDRSTPPLLCYSSEPYTSHIISAGQYR</sequence>
<dbReference type="Gramene" id="OPUNC06G09730.1">
    <property type="protein sequence ID" value="OPUNC06G09730.1"/>
    <property type="gene ID" value="OPUNC06G09730"/>
</dbReference>
<dbReference type="Proteomes" id="UP000026962">
    <property type="component" value="Chromosome 6"/>
</dbReference>
<evidence type="ECO:0000313" key="1">
    <source>
        <dbReference type="EnsemblPlants" id="OPUNC06G09730.1"/>
    </source>
</evidence>
<dbReference type="EnsemblPlants" id="OPUNC06G09730.1">
    <property type="protein sequence ID" value="OPUNC06G09730.1"/>
    <property type="gene ID" value="OPUNC06G09730"/>
</dbReference>
<keyword evidence="2" id="KW-1185">Reference proteome</keyword>
<reference evidence="1" key="1">
    <citation type="submission" date="2015-04" db="UniProtKB">
        <authorList>
            <consortium name="EnsemblPlants"/>
        </authorList>
    </citation>
    <scope>IDENTIFICATION</scope>
</reference>
<accession>A0A0E0LA80</accession>
<dbReference type="AlphaFoldDB" id="A0A0E0LA80"/>
<name>A0A0E0LA80_ORYPU</name>
<proteinExistence type="predicted"/>